<evidence type="ECO:0000256" key="7">
    <source>
        <dbReference type="ARBA" id="ARBA00022989"/>
    </source>
</evidence>
<dbReference type="Proteomes" id="UP001642360">
    <property type="component" value="Unassembled WGS sequence"/>
</dbReference>
<dbReference type="AlphaFoldDB" id="A0ABC8UEU5"/>
<comment type="subcellular location">
    <subcellularLocation>
        <location evidence="1">Membrane</location>
        <topology evidence="1">Multi-pass membrane protein</topology>
    </subcellularLocation>
</comment>
<evidence type="ECO:0000313" key="12">
    <source>
        <dbReference type="Proteomes" id="UP001642360"/>
    </source>
</evidence>
<dbReference type="GO" id="GO:0006816">
    <property type="term" value="P:calcium ion transport"/>
    <property type="evidence" value="ECO:0007669"/>
    <property type="project" value="UniProtKB-KW"/>
</dbReference>
<comment type="caution">
    <text evidence="11">The sequence shown here is derived from an EMBL/GenBank/DDBJ whole genome shotgun (WGS) entry which is preliminary data.</text>
</comment>
<dbReference type="Pfam" id="PF04678">
    <property type="entry name" value="MCU"/>
    <property type="match status" value="1"/>
</dbReference>
<evidence type="ECO:0000313" key="11">
    <source>
        <dbReference type="EMBL" id="CAK9178561.1"/>
    </source>
</evidence>
<evidence type="ECO:0000256" key="4">
    <source>
        <dbReference type="ARBA" id="ARBA00022568"/>
    </source>
</evidence>
<comment type="similarity">
    <text evidence="2">Belongs to the MCU (TC 1.A.77) family.</text>
</comment>
<keyword evidence="9" id="KW-0472">Membrane</keyword>
<feature type="domain" description="Calcium uniporter protein C-terminal" evidence="10">
    <location>
        <begin position="178"/>
        <end position="336"/>
    </location>
</feature>
<keyword evidence="4" id="KW-0109">Calcium transport</keyword>
<evidence type="ECO:0000256" key="8">
    <source>
        <dbReference type="ARBA" id="ARBA00023065"/>
    </source>
</evidence>
<dbReference type="PANTHER" id="PTHR13462">
    <property type="entry name" value="CALCIUM UNIPORTER PROTEIN, MITOCHONDRIAL"/>
    <property type="match status" value="1"/>
</dbReference>
<evidence type="ECO:0000256" key="5">
    <source>
        <dbReference type="ARBA" id="ARBA00022692"/>
    </source>
</evidence>
<dbReference type="PANTHER" id="PTHR13462:SF17">
    <property type="entry name" value="CALCIUM UNIPORTER PROTEIN 4, MITOCHONDRIAL"/>
    <property type="match status" value="1"/>
</dbReference>
<gene>
    <name evidence="11" type="ORF">ILEXP_LOCUS48470</name>
</gene>
<proteinExistence type="inferred from homology"/>
<dbReference type="GO" id="GO:0016020">
    <property type="term" value="C:membrane"/>
    <property type="evidence" value="ECO:0007669"/>
    <property type="project" value="UniProtKB-SubCell"/>
</dbReference>
<sequence>MALRRTLAKRLFDQNRDLSPLTALYSEHSPISSPSIKNTVVPPNAAKTSFHREFITSPDSAETGFFRRFLQRRGMINQSARLPEFLSLPVGEKLREKLRSVNIAGDHRLRLEGLSPPMPATVKSLEDSVGELSVHDAKKILRSSQMEKLRSRLRTIPVNSISYSEFVQICVDLCSNREQGSDFAKTLDESGNVIVLGNVVFLRPEQVAKSMEKIIYLSTAIPNDPRIKELEKMEREKAIIDEKAGSLVRGELYCGLGFLVLQTLGFMRLTFWELTWDVMEPICFFVTSLHFALAYGFFLRTSTEPSFQGYFQRRFLVKQKKLMKIHNFDNDKYNELCKAFYPSYCNLADPGHFRASDHASGAVFGSMHQ</sequence>
<dbReference type="EMBL" id="CAUOFW020007279">
    <property type="protein sequence ID" value="CAK9178561.1"/>
    <property type="molecule type" value="Genomic_DNA"/>
</dbReference>
<reference evidence="11 12" key="1">
    <citation type="submission" date="2024-02" db="EMBL/GenBank/DDBJ databases">
        <authorList>
            <person name="Vignale AGUSTIN F."/>
            <person name="Sosa J E."/>
            <person name="Modenutti C."/>
        </authorList>
    </citation>
    <scope>NUCLEOTIDE SEQUENCE [LARGE SCALE GENOMIC DNA]</scope>
</reference>
<evidence type="ECO:0000256" key="6">
    <source>
        <dbReference type="ARBA" id="ARBA00022837"/>
    </source>
</evidence>
<evidence type="ECO:0000256" key="1">
    <source>
        <dbReference type="ARBA" id="ARBA00004141"/>
    </source>
</evidence>
<dbReference type="InterPro" id="IPR006769">
    <property type="entry name" value="MCU_C"/>
</dbReference>
<evidence type="ECO:0000256" key="9">
    <source>
        <dbReference type="ARBA" id="ARBA00023136"/>
    </source>
</evidence>
<keyword evidence="7" id="KW-1133">Transmembrane helix</keyword>
<name>A0ABC8UEU5_9AQUA</name>
<keyword evidence="12" id="KW-1185">Reference proteome</keyword>
<organism evidence="11 12">
    <name type="scientific">Ilex paraguariensis</name>
    <name type="common">yerba mate</name>
    <dbReference type="NCBI Taxonomy" id="185542"/>
    <lineage>
        <taxon>Eukaryota</taxon>
        <taxon>Viridiplantae</taxon>
        <taxon>Streptophyta</taxon>
        <taxon>Embryophyta</taxon>
        <taxon>Tracheophyta</taxon>
        <taxon>Spermatophyta</taxon>
        <taxon>Magnoliopsida</taxon>
        <taxon>eudicotyledons</taxon>
        <taxon>Gunneridae</taxon>
        <taxon>Pentapetalae</taxon>
        <taxon>asterids</taxon>
        <taxon>campanulids</taxon>
        <taxon>Aquifoliales</taxon>
        <taxon>Aquifoliaceae</taxon>
        <taxon>Ilex</taxon>
    </lineage>
</organism>
<dbReference type="InterPro" id="IPR039055">
    <property type="entry name" value="MCU_fam"/>
</dbReference>
<evidence type="ECO:0000259" key="10">
    <source>
        <dbReference type="Pfam" id="PF04678"/>
    </source>
</evidence>
<keyword evidence="8" id="KW-0406">Ion transport</keyword>
<keyword evidence="5" id="KW-0812">Transmembrane</keyword>
<evidence type="ECO:0000256" key="3">
    <source>
        <dbReference type="ARBA" id="ARBA00022448"/>
    </source>
</evidence>
<accession>A0ABC8UEU5</accession>
<keyword evidence="6" id="KW-0106">Calcium</keyword>
<keyword evidence="3" id="KW-0813">Transport</keyword>
<evidence type="ECO:0000256" key="2">
    <source>
        <dbReference type="ARBA" id="ARBA00005653"/>
    </source>
</evidence>
<protein>
    <recommendedName>
        <fullName evidence="10">Calcium uniporter protein C-terminal domain-containing protein</fullName>
    </recommendedName>
</protein>